<dbReference type="InterPro" id="IPR036259">
    <property type="entry name" value="MFS_trans_sf"/>
</dbReference>
<keyword evidence="1" id="KW-0812">Transmembrane</keyword>
<proteinExistence type="predicted"/>
<feature type="transmembrane region" description="Helical" evidence="1">
    <location>
        <begin position="337"/>
        <end position="358"/>
    </location>
</feature>
<comment type="caution">
    <text evidence="2">The sequence shown here is derived from an EMBL/GenBank/DDBJ whole genome shotgun (WGS) entry which is preliminary data.</text>
</comment>
<evidence type="ECO:0000313" key="2">
    <source>
        <dbReference type="EMBL" id="KGF73134.1"/>
    </source>
</evidence>
<dbReference type="Gene3D" id="1.20.1250.20">
    <property type="entry name" value="MFS general substrate transporter like domains"/>
    <property type="match status" value="2"/>
</dbReference>
<feature type="transmembrane region" description="Helical" evidence="1">
    <location>
        <begin position="303"/>
        <end position="325"/>
    </location>
</feature>
<dbReference type="Pfam" id="PF07690">
    <property type="entry name" value="MFS_1"/>
    <property type="match status" value="1"/>
</dbReference>
<feature type="transmembrane region" description="Helical" evidence="1">
    <location>
        <begin position="149"/>
        <end position="171"/>
    </location>
</feature>
<dbReference type="RefSeq" id="WP_036532013.1">
    <property type="nucleotide sequence ID" value="NZ_JJML01000015.1"/>
</dbReference>
<evidence type="ECO:0000256" key="1">
    <source>
        <dbReference type="SAM" id="Phobius"/>
    </source>
</evidence>
<dbReference type="PANTHER" id="PTHR23528:SF1">
    <property type="entry name" value="MAJOR FACILITATOR SUPERFAMILY (MFS) PROFILE DOMAIN-CONTAINING PROTEIN"/>
    <property type="match status" value="1"/>
</dbReference>
<sequence length="397" mass="40941">MPSSRSTAPICWRQVWGLSAVLTAVMISWLAYGLYQPQILQHLGFVKLAAWLEILQGGLGALIEPGVGGLSDRMQQRFGSRLPLITTGVTLAGLIFVAVALLLQGQIPTGIRWSIPVLMTIWVASMILFRGPVIALLRQAAPLEALPEANVALTVVFGLIGALAPVLTMFLQSVGASLTFLLGAIALVVAATLLYKTMPPGDLFPAAGEGRSPLVPLQMGCILGIGWGAGFLSNLLLRTFPPLLQPALGVTPPWITSMILLVSAVAAMPAGRVIERFGGALTMLGGLALALACLGGAALAPSPVIACSMVLLAGGAFGLVFESQIPLALGMLPRDRAGLATGLLFGGLGGSTALLSALQQSGETFTTLMAIPGAIAALALVALCLTVHQRRGSAIHD</sequence>
<evidence type="ECO:0008006" key="4">
    <source>
        <dbReference type="Google" id="ProtNLM"/>
    </source>
</evidence>
<accession>A0A098TLE9</accession>
<gene>
    <name evidence="2" type="ORF">DO97_02040</name>
</gene>
<dbReference type="SUPFAM" id="SSF103473">
    <property type="entry name" value="MFS general substrate transporter"/>
    <property type="match status" value="1"/>
</dbReference>
<reference evidence="2 3" key="1">
    <citation type="journal article" date="2014" name="Mol. Ecol.">
        <title>Evolution of Synechococcus.</title>
        <authorList>
            <person name="Dvorak P."/>
            <person name="Casamatta D."/>
            <person name="Hasler P."/>
            <person name="Poulickova A."/>
            <person name="Ondrej V."/>
            <person name="Sanges R."/>
        </authorList>
    </citation>
    <scope>NUCLEOTIDE SEQUENCE [LARGE SCALE GENOMIC DNA]</scope>
    <source>
        <strain evidence="2 3">CAUP A 1101</strain>
    </source>
</reference>
<dbReference type="Proteomes" id="UP000030170">
    <property type="component" value="Unassembled WGS sequence"/>
</dbReference>
<organism evidence="2 3">
    <name type="scientific">Neosynechococcus sphagnicola sy1</name>
    <dbReference type="NCBI Taxonomy" id="1497020"/>
    <lineage>
        <taxon>Bacteria</taxon>
        <taxon>Bacillati</taxon>
        <taxon>Cyanobacteriota</taxon>
        <taxon>Cyanophyceae</taxon>
        <taxon>Neosynechococcales</taxon>
        <taxon>Neosynechococcaceae</taxon>
        <taxon>Neosynechococcus</taxon>
    </lineage>
</organism>
<keyword evidence="3" id="KW-1185">Reference proteome</keyword>
<feature type="transmembrane region" description="Helical" evidence="1">
    <location>
        <begin position="215"/>
        <end position="237"/>
    </location>
</feature>
<dbReference type="STRING" id="1497020.DO97_02040"/>
<dbReference type="EMBL" id="JJML01000015">
    <property type="protein sequence ID" value="KGF73134.1"/>
    <property type="molecule type" value="Genomic_DNA"/>
</dbReference>
<feature type="transmembrane region" description="Helical" evidence="1">
    <location>
        <begin position="115"/>
        <end position="137"/>
    </location>
</feature>
<protein>
    <recommendedName>
        <fullName evidence="4">MFS transporter</fullName>
    </recommendedName>
</protein>
<keyword evidence="1" id="KW-1133">Transmembrane helix</keyword>
<feature type="transmembrane region" description="Helical" evidence="1">
    <location>
        <begin position="15"/>
        <end position="35"/>
    </location>
</feature>
<dbReference type="AlphaFoldDB" id="A0A098TLE9"/>
<name>A0A098TLE9_9CYAN</name>
<dbReference type="InterPro" id="IPR011701">
    <property type="entry name" value="MFS"/>
</dbReference>
<dbReference type="GO" id="GO:0022857">
    <property type="term" value="F:transmembrane transporter activity"/>
    <property type="evidence" value="ECO:0007669"/>
    <property type="project" value="InterPro"/>
</dbReference>
<evidence type="ECO:0000313" key="3">
    <source>
        <dbReference type="Proteomes" id="UP000030170"/>
    </source>
</evidence>
<feature type="transmembrane region" description="Helical" evidence="1">
    <location>
        <begin position="177"/>
        <end position="195"/>
    </location>
</feature>
<feature type="transmembrane region" description="Helical" evidence="1">
    <location>
        <begin position="82"/>
        <end position="103"/>
    </location>
</feature>
<keyword evidence="1" id="KW-0472">Membrane</keyword>
<feature type="transmembrane region" description="Helical" evidence="1">
    <location>
        <begin position="243"/>
        <end position="265"/>
    </location>
</feature>
<feature type="transmembrane region" description="Helical" evidence="1">
    <location>
        <begin position="277"/>
        <end position="297"/>
    </location>
</feature>
<dbReference type="PANTHER" id="PTHR23528">
    <property type="match status" value="1"/>
</dbReference>
<feature type="transmembrane region" description="Helical" evidence="1">
    <location>
        <begin position="364"/>
        <end position="387"/>
    </location>
</feature>